<feature type="region of interest" description="Disordered" evidence="8">
    <location>
        <begin position="77"/>
        <end position="134"/>
    </location>
</feature>
<dbReference type="AlphaFoldDB" id="C1ML74"/>
<proteinExistence type="inferred from homology"/>
<comment type="similarity">
    <text evidence="2">Belongs to the bZIP family.</text>
</comment>
<feature type="domain" description="BZIP" evidence="9">
    <location>
        <begin position="190"/>
        <end position="253"/>
    </location>
</feature>
<keyword evidence="5" id="KW-0804">Transcription</keyword>
<evidence type="ECO:0000256" key="7">
    <source>
        <dbReference type="SAM" id="Coils"/>
    </source>
</evidence>
<dbReference type="GO" id="GO:0005634">
    <property type="term" value="C:nucleus"/>
    <property type="evidence" value="ECO:0007669"/>
    <property type="project" value="UniProtKB-SubCell"/>
</dbReference>
<evidence type="ECO:0000256" key="2">
    <source>
        <dbReference type="ARBA" id="ARBA00007163"/>
    </source>
</evidence>
<evidence type="ECO:0000256" key="3">
    <source>
        <dbReference type="ARBA" id="ARBA00023015"/>
    </source>
</evidence>
<dbReference type="EMBL" id="GG663736">
    <property type="protein sequence ID" value="EEH59883.1"/>
    <property type="molecule type" value="Genomic_DNA"/>
</dbReference>
<dbReference type="PROSITE" id="PS50217">
    <property type="entry name" value="BZIP"/>
    <property type="match status" value="1"/>
</dbReference>
<feature type="coiled-coil region" evidence="7">
    <location>
        <begin position="204"/>
        <end position="249"/>
    </location>
</feature>
<dbReference type="PROSITE" id="PS00036">
    <property type="entry name" value="BZIP_BASIC"/>
    <property type="match status" value="1"/>
</dbReference>
<dbReference type="PANTHER" id="PTHR46714:SF6">
    <property type="entry name" value="TRANSCRIPTIONAL ACTIVATOR HAC1"/>
    <property type="match status" value="1"/>
</dbReference>
<evidence type="ECO:0000313" key="11">
    <source>
        <dbReference type="Proteomes" id="UP000001876"/>
    </source>
</evidence>
<dbReference type="KEGG" id="mpp:MICPUCDRAFT_70234"/>
<dbReference type="Gene3D" id="1.20.5.490">
    <property type="entry name" value="Single helix bin"/>
    <property type="match status" value="1"/>
</dbReference>
<dbReference type="PANTHER" id="PTHR46714">
    <property type="entry name" value="TRANSCRIPTIONAL ACTIVATOR HAC1"/>
    <property type="match status" value="1"/>
</dbReference>
<dbReference type="InterPro" id="IPR044280">
    <property type="entry name" value="Hac1/HY5"/>
</dbReference>
<dbReference type="GeneID" id="9681566"/>
<name>C1ML74_MICPC</name>
<dbReference type="InterPro" id="IPR046347">
    <property type="entry name" value="bZIP_sf"/>
</dbReference>
<evidence type="ECO:0000256" key="6">
    <source>
        <dbReference type="ARBA" id="ARBA00023242"/>
    </source>
</evidence>
<sequence>MQVDDFAKVPEMDSRLLASSRVVSDSQLLTGGHGTRLEDDNRDKVCNRYRQSSSTQRVEAGDVLSLAMSQASVRKLATEHQMSSNSVLDNDKPTAAQAAAGRLQRASARQAAKAAQQQKRHAHSTPRTSVKRSIECRKKVKHESTLHDGETQEGFEEVADLAEDIHSPYKEKQVKAEKTPKKIQVEDEKERKRLKRLLRNRVSAQQARERKKAYMSSLETERRDLDGKFAELESKINTLERENFMLRQVVQNATRGHSIDAVKEKNGILGSAEEARTVPS</sequence>
<keyword evidence="4" id="KW-0238">DNA-binding</keyword>
<evidence type="ECO:0000256" key="8">
    <source>
        <dbReference type="SAM" id="MobiDB-lite"/>
    </source>
</evidence>
<keyword evidence="7" id="KW-0175">Coiled coil</keyword>
<dbReference type="STRING" id="564608.C1ML74"/>
<evidence type="ECO:0000259" key="9">
    <source>
        <dbReference type="PROSITE" id="PS50217"/>
    </source>
</evidence>
<dbReference type="RefSeq" id="XP_003056507.1">
    <property type="nucleotide sequence ID" value="XM_003056461.1"/>
</dbReference>
<feature type="compositionally biased region" description="Low complexity" evidence="8">
    <location>
        <begin position="95"/>
        <end position="117"/>
    </location>
</feature>
<dbReference type="GO" id="GO:0000981">
    <property type="term" value="F:DNA-binding transcription factor activity, RNA polymerase II-specific"/>
    <property type="evidence" value="ECO:0007669"/>
    <property type="project" value="InterPro"/>
</dbReference>
<dbReference type="SUPFAM" id="SSF57959">
    <property type="entry name" value="Leucine zipper domain"/>
    <property type="match status" value="1"/>
</dbReference>
<accession>C1ML74</accession>
<reference evidence="10 11" key="1">
    <citation type="journal article" date="2009" name="Science">
        <title>Green evolution and dynamic adaptations revealed by genomes of the marine picoeukaryotes Micromonas.</title>
        <authorList>
            <person name="Worden A.Z."/>
            <person name="Lee J.H."/>
            <person name="Mock T."/>
            <person name="Rouze P."/>
            <person name="Simmons M.P."/>
            <person name="Aerts A.L."/>
            <person name="Allen A.E."/>
            <person name="Cuvelier M.L."/>
            <person name="Derelle E."/>
            <person name="Everett M.V."/>
            <person name="Foulon E."/>
            <person name="Grimwood J."/>
            <person name="Gundlach H."/>
            <person name="Henrissat B."/>
            <person name="Napoli C."/>
            <person name="McDonald S.M."/>
            <person name="Parker M.S."/>
            <person name="Rombauts S."/>
            <person name="Salamov A."/>
            <person name="Von Dassow P."/>
            <person name="Badger J.H."/>
            <person name="Coutinho P.M."/>
            <person name="Demir E."/>
            <person name="Dubchak I."/>
            <person name="Gentemann C."/>
            <person name="Eikrem W."/>
            <person name="Gready J.E."/>
            <person name="John U."/>
            <person name="Lanier W."/>
            <person name="Lindquist E.A."/>
            <person name="Lucas S."/>
            <person name="Mayer K.F."/>
            <person name="Moreau H."/>
            <person name="Not F."/>
            <person name="Otillar R."/>
            <person name="Panaud O."/>
            <person name="Pangilinan J."/>
            <person name="Paulsen I."/>
            <person name="Piegu B."/>
            <person name="Poliakov A."/>
            <person name="Robbens S."/>
            <person name="Schmutz J."/>
            <person name="Toulza E."/>
            <person name="Wyss T."/>
            <person name="Zelensky A."/>
            <person name="Zhou K."/>
            <person name="Armbrust E.V."/>
            <person name="Bhattacharya D."/>
            <person name="Goodenough U.W."/>
            <person name="Van de Peer Y."/>
            <person name="Grigoriev I.V."/>
        </authorList>
    </citation>
    <scope>NUCLEOTIDE SEQUENCE [LARGE SCALE GENOMIC DNA]</scope>
    <source>
        <strain evidence="10 11">CCMP1545</strain>
    </source>
</reference>
<protein>
    <submittedName>
        <fullName evidence="10">BZIP transcription factor</fullName>
    </submittedName>
</protein>
<keyword evidence="6" id="KW-0539">Nucleus</keyword>
<gene>
    <name evidence="10" type="ORF">MICPUCDRAFT_70234</name>
</gene>
<keyword evidence="11" id="KW-1185">Reference proteome</keyword>
<dbReference type="InterPro" id="IPR004827">
    <property type="entry name" value="bZIP"/>
</dbReference>
<dbReference type="Proteomes" id="UP000001876">
    <property type="component" value="Unassembled WGS sequence"/>
</dbReference>
<evidence type="ECO:0000256" key="5">
    <source>
        <dbReference type="ARBA" id="ARBA00023163"/>
    </source>
</evidence>
<dbReference type="Pfam" id="PF00170">
    <property type="entry name" value="bZIP_1"/>
    <property type="match status" value="1"/>
</dbReference>
<dbReference type="GO" id="GO:0003677">
    <property type="term" value="F:DNA binding"/>
    <property type="evidence" value="ECO:0007669"/>
    <property type="project" value="UniProtKB-KW"/>
</dbReference>
<dbReference type="SMART" id="SM00338">
    <property type="entry name" value="BRLZ"/>
    <property type="match status" value="1"/>
</dbReference>
<comment type="subcellular location">
    <subcellularLocation>
        <location evidence="1">Nucleus</location>
    </subcellularLocation>
</comment>
<evidence type="ECO:0000256" key="1">
    <source>
        <dbReference type="ARBA" id="ARBA00004123"/>
    </source>
</evidence>
<dbReference type="CDD" id="cd14704">
    <property type="entry name" value="bZIP_HY5-like"/>
    <property type="match status" value="1"/>
</dbReference>
<dbReference type="GO" id="GO:0045944">
    <property type="term" value="P:positive regulation of transcription by RNA polymerase II"/>
    <property type="evidence" value="ECO:0007669"/>
    <property type="project" value="InterPro"/>
</dbReference>
<organism evidence="11">
    <name type="scientific">Micromonas pusilla (strain CCMP1545)</name>
    <name type="common">Picoplanktonic green alga</name>
    <dbReference type="NCBI Taxonomy" id="564608"/>
    <lineage>
        <taxon>Eukaryota</taxon>
        <taxon>Viridiplantae</taxon>
        <taxon>Chlorophyta</taxon>
        <taxon>Mamiellophyceae</taxon>
        <taxon>Mamiellales</taxon>
        <taxon>Mamiellaceae</taxon>
        <taxon>Micromonas</taxon>
    </lineage>
</organism>
<dbReference type="eggNOG" id="KOG1414">
    <property type="taxonomic scope" value="Eukaryota"/>
</dbReference>
<evidence type="ECO:0000313" key="10">
    <source>
        <dbReference type="EMBL" id="EEH59883.1"/>
    </source>
</evidence>
<evidence type="ECO:0000256" key="4">
    <source>
        <dbReference type="ARBA" id="ARBA00023125"/>
    </source>
</evidence>
<keyword evidence="3" id="KW-0805">Transcription regulation</keyword>
<dbReference type="OrthoDB" id="674948at2759"/>